<evidence type="ECO:0000313" key="1">
    <source>
        <dbReference type="EMBL" id="RGT48765.1"/>
    </source>
</evidence>
<gene>
    <name evidence="1" type="ORF">DWX27_17910</name>
    <name evidence="2" type="ORF">DWZ32_02160</name>
    <name evidence="3" type="ORF">EAJ06_00790</name>
</gene>
<dbReference type="Proteomes" id="UP000284772">
    <property type="component" value="Unassembled WGS sequence"/>
</dbReference>
<evidence type="ECO:0000313" key="2">
    <source>
        <dbReference type="EMBL" id="RHN09979.1"/>
    </source>
</evidence>
<dbReference type="EMBL" id="QRWT01000025">
    <property type="protein sequence ID" value="RGT48765.1"/>
    <property type="molecule type" value="Genomic_DNA"/>
</dbReference>
<dbReference type="AlphaFoldDB" id="A0A3E4L273"/>
<evidence type="ECO:0000313" key="3">
    <source>
        <dbReference type="EMBL" id="RYT82931.1"/>
    </source>
</evidence>
<dbReference type="EMBL" id="QRQM01000002">
    <property type="protein sequence ID" value="RHN09979.1"/>
    <property type="molecule type" value="Genomic_DNA"/>
</dbReference>
<evidence type="ECO:0000313" key="5">
    <source>
        <dbReference type="Proteomes" id="UP000286003"/>
    </source>
</evidence>
<dbReference type="RefSeq" id="WP_021967235.1">
    <property type="nucleotide sequence ID" value="NZ_CABMMK010000002.1"/>
</dbReference>
<accession>A0A3E4L273</accession>
<reference evidence="3 6" key="2">
    <citation type="journal article" date="2019" name="Science, e1252229">
        <title>Invertible promoters mediate bacterial phase variation, antibiotic resistance, and host adaptation in the gut.</title>
        <authorList>
            <person name="Jiang X."/>
            <person name="Hall A.B."/>
            <person name="Arthur T.D."/>
            <person name="Plichta D.R."/>
            <person name="Covington C.T."/>
            <person name="Poyet M."/>
            <person name="Crothers J."/>
            <person name="Moses P.L."/>
            <person name="Tolonen A.C."/>
            <person name="Vlamakis H."/>
            <person name="Alm E.J."/>
            <person name="Xavier R.J."/>
        </authorList>
    </citation>
    <scope>NUCLEOTIDE SEQUENCE [LARGE SCALE GENOMIC DNA]</scope>
    <source>
        <strain evidence="6">bf_0095</strain>
        <strain evidence="3">Bf_0095</strain>
    </source>
</reference>
<protein>
    <submittedName>
        <fullName evidence="2">Uncharacterized protein</fullName>
    </submittedName>
</protein>
<dbReference type="OrthoDB" id="793244at2"/>
<proteinExistence type="predicted"/>
<reference evidence="4 5" key="1">
    <citation type="submission" date="2018-08" db="EMBL/GenBank/DDBJ databases">
        <title>A genome reference for cultivated species of the human gut microbiota.</title>
        <authorList>
            <person name="Zou Y."/>
            <person name="Xue W."/>
            <person name="Luo G."/>
        </authorList>
    </citation>
    <scope>NUCLEOTIDE SEQUENCE [LARGE SCALE GENOMIC DNA]</scope>
    <source>
        <strain evidence="1 4">AF19-10AC</strain>
        <strain evidence="2 5">AF31-23</strain>
    </source>
</reference>
<evidence type="ECO:0000313" key="4">
    <source>
        <dbReference type="Proteomes" id="UP000284772"/>
    </source>
</evidence>
<dbReference type="EMBL" id="RCXO01000001">
    <property type="protein sequence ID" value="RYT82931.1"/>
    <property type="molecule type" value="Genomic_DNA"/>
</dbReference>
<dbReference type="Proteomes" id="UP000291191">
    <property type="component" value="Unassembled WGS sequence"/>
</dbReference>
<name>A0A3E4L273_9BACE</name>
<organism evidence="2 5">
    <name type="scientific">Bacteroides intestinalis</name>
    <dbReference type="NCBI Taxonomy" id="329854"/>
    <lineage>
        <taxon>Bacteria</taxon>
        <taxon>Pseudomonadati</taxon>
        <taxon>Bacteroidota</taxon>
        <taxon>Bacteroidia</taxon>
        <taxon>Bacteroidales</taxon>
        <taxon>Bacteroidaceae</taxon>
        <taxon>Bacteroides</taxon>
    </lineage>
</organism>
<keyword evidence="6" id="KW-1185">Reference proteome</keyword>
<dbReference type="Proteomes" id="UP000286003">
    <property type="component" value="Unassembled WGS sequence"/>
</dbReference>
<comment type="caution">
    <text evidence="2">The sequence shown here is derived from an EMBL/GenBank/DDBJ whole genome shotgun (WGS) entry which is preliminary data.</text>
</comment>
<sequence length="195" mass="22834">MRIKKNSILITLLFALSIGLIVMIRNNYQINSELKECNLKLLEKKIALGSAIWAITQCHKYTNERIKDLDLIVDRQKRPFSLEFNDGYKLFYKFSLSDCSSCIESELKSIKGKMKSVNILIETQSLRDFKAFVAINHIDTAKVFQIEKPILEEVEPPFYFVTNRELYIKDLFFPMSELPDLAVEFYQIVQDKYLN</sequence>
<evidence type="ECO:0000313" key="6">
    <source>
        <dbReference type="Proteomes" id="UP000291191"/>
    </source>
</evidence>